<evidence type="ECO:0000313" key="6">
    <source>
        <dbReference type="EMBL" id="KZE66375.1"/>
    </source>
</evidence>
<dbReference type="PANTHER" id="PTHR45266:SF3">
    <property type="entry name" value="OXALOACETATE DECARBOXYLASE ALPHA CHAIN"/>
    <property type="match status" value="1"/>
</dbReference>
<evidence type="ECO:0000256" key="2">
    <source>
        <dbReference type="ARBA" id="ARBA00023267"/>
    </source>
</evidence>
<name>A0A163R8T1_9BACL</name>
<feature type="domain" description="Lipoyl-binding" evidence="5">
    <location>
        <begin position="89"/>
        <end position="165"/>
    </location>
</feature>
<evidence type="ECO:0000259" key="5">
    <source>
        <dbReference type="PROSITE" id="PS50968"/>
    </source>
</evidence>
<comment type="pathway">
    <text evidence="3">Lipid metabolism; fatty acid biosynthesis.</text>
</comment>
<keyword evidence="3" id="KW-0276">Fatty acid metabolism</keyword>
<sequence>MLKIQEIRELIKLIDKSSINEFKYENDGSKIVLKKNDGAAVSYQAEEVQAQPVVTQAPPVREQVPAAEPVKQNTEVKQETKAADDDANLHKVVSPMVGTFYAASSPDEEAFVKPGDQVSKDSIVCIIEAMKLFNEIESEVNGEIVKVLVENGQLVEYGQPLFLVKAE</sequence>
<dbReference type="UniPathway" id="UPA00094"/>
<dbReference type="GO" id="GO:0009317">
    <property type="term" value="C:acetyl-CoA carboxylase complex"/>
    <property type="evidence" value="ECO:0007669"/>
    <property type="project" value="InterPro"/>
</dbReference>
<comment type="function">
    <text evidence="3">This protein is a component of the acetyl coenzyme A carboxylase complex; first, biotin carboxylase catalyzes the carboxylation of the carrier protein and then the transcarboxylase transfers the carboxyl group to form malonyl-CoA.</text>
</comment>
<dbReference type="CDD" id="cd06850">
    <property type="entry name" value="biotinyl_domain"/>
    <property type="match status" value="1"/>
</dbReference>
<dbReference type="RefSeq" id="WP_066242219.1">
    <property type="nucleotide sequence ID" value="NZ_LRFC01000023.1"/>
</dbReference>
<dbReference type="NCBIfam" id="TIGR00531">
    <property type="entry name" value="BCCP"/>
    <property type="match status" value="1"/>
</dbReference>
<dbReference type="PROSITE" id="PS50968">
    <property type="entry name" value="BIOTINYL_LIPOYL"/>
    <property type="match status" value="1"/>
</dbReference>
<accession>A0A163R8T1</accession>
<organism evidence="6 7">
    <name type="scientific">Fictibacillus phosphorivorans</name>
    <dbReference type="NCBI Taxonomy" id="1221500"/>
    <lineage>
        <taxon>Bacteria</taxon>
        <taxon>Bacillati</taxon>
        <taxon>Bacillota</taxon>
        <taxon>Bacilli</taxon>
        <taxon>Bacillales</taxon>
        <taxon>Fictibacillaceae</taxon>
        <taxon>Fictibacillus</taxon>
    </lineage>
</organism>
<keyword evidence="7" id="KW-1185">Reference proteome</keyword>
<comment type="caution">
    <text evidence="6">The sequence shown here is derived from an EMBL/GenBank/DDBJ whole genome shotgun (WGS) entry which is preliminary data.</text>
</comment>
<dbReference type="SUPFAM" id="SSF51230">
    <property type="entry name" value="Single hybrid motif"/>
    <property type="match status" value="1"/>
</dbReference>
<dbReference type="InterPro" id="IPR000089">
    <property type="entry name" value="Biotin_lipoyl"/>
</dbReference>
<dbReference type="EMBL" id="LRFC01000023">
    <property type="protein sequence ID" value="KZE66375.1"/>
    <property type="molecule type" value="Genomic_DNA"/>
</dbReference>
<dbReference type="PANTHER" id="PTHR45266">
    <property type="entry name" value="OXALOACETATE DECARBOXYLASE ALPHA CHAIN"/>
    <property type="match status" value="1"/>
</dbReference>
<dbReference type="InterPro" id="IPR011053">
    <property type="entry name" value="Single_hybrid_motif"/>
</dbReference>
<evidence type="ECO:0000256" key="1">
    <source>
        <dbReference type="ARBA" id="ARBA00017562"/>
    </source>
</evidence>
<dbReference type="GO" id="GO:0003989">
    <property type="term" value="F:acetyl-CoA carboxylase activity"/>
    <property type="evidence" value="ECO:0007669"/>
    <property type="project" value="InterPro"/>
</dbReference>
<gene>
    <name evidence="6" type="ORF">AWM68_08415</name>
</gene>
<keyword evidence="2 3" id="KW-0092">Biotin</keyword>
<dbReference type="GO" id="GO:0006633">
    <property type="term" value="P:fatty acid biosynthetic process"/>
    <property type="evidence" value="ECO:0007669"/>
    <property type="project" value="UniProtKB-UniPathway"/>
</dbReference>
<evidence type="ECO:0000256" key="4">
    <source>
        <dbReference type="SAM" id="MobiDB-lite"/>
    </source>
</evidence>
<keyword evidence="3" id="KW-0275">Fatty acid biosynthesis</keyword>
<proteinExistence type="predicted"/>
<feature type="compositionally biased region" description="Basic and acidic residues" evidence="4">
    <location>
        <begin position="74"/>
        <end position="88"/>
    </location>
</feature>
<dbReference type="InterPro" id="IPR001249">
    <property type="entry name" value="AcCoA_biotinCC"/>
</dbReference>
<reference evidence="7" key="1">
    <citation type="submission" date="2016-01" db="EMBL/GenBank/DDBJ databases">
        <title>Draft genome of Chromobacterium sp. F49.</title>
        <authorList>
            <person name="Hong K.W."/>
        </authorList>
    </citation>
    <scope>NUCLEOTIDE SEQUENCE [LARGE SCALE GENOMIC DNA]</scope>
    <source>
        <strain evidence="7">P7IIIA</strain>
    </source>
</reference>
<dbReference type="OrthoDB" id="9811735at2"/>
<dbReference type="Pfam" id="PF00364">
    <property type="entry name" value="Biotin_lipoyl"/>
    <property type="match status" value="1"/>
</dbReference>
<evidence type="ECO:0000313" key="7">
    <source>
        <dbReference type="Proteomes" id="UP000076567"/>
    </source>
</evidence>
<protein>
    <recommendedName>
        <fullName evidence="1 3">Biotin carboxyl carrier protein of acetyl-CoA carboxylase</fullName>
    </recommendedName>
</protein>
<keyword evidence="3" id="KW-0444">Lipid biosynthesis</keyword>
<evidence type="ECO:0000256" key="3">
    <source>
        <dbReference type="RuleBase" id="RU364072"/>
    </source>
</evidence>
<keyword evidence="3" id="KW-0443">Lipid metabolism</keyword>
<dbReference type="AlphaFoldDB" id="A0A163R8T1"/>
<dbReference type="InterPro" id="IPR050709">
    <property type="entry name" value="Biotin_Carboxyl_Carrier/Decarb"/>
</dbReference>
<dbReference type="Proteomes" id="UP000076567">
    <property type="component" value="Unassembled WGS sequence"/>
</dbReference>
<dbReference type="Gene3D" id="2.40.50.100">
    <property type="match status" value="1"/>
</dbReference>
<dbReference type="PRINTS" id="PR01071">
    <property type="entry name" value="ACOABIOTINCC"/>
</dbReference>
<feature type="region of interest" description="Disordered" evidence="4">
    <location>
        <begin position="67"/>
        <end position="88"/>
    </location>
</feature>